<feature type="compositionally biased region" description="Low complexity" evidence="2">
    <location>
        <begin position="209"/>
        <end position="219"/>
    </location>
</feature>
<evidence type="ECO:0000313" key="3">
    <source>
        <dbReference type="EMBL" id="KDP21259.1"/>
    </source>
</evidence>
<evidence type="ECO:0000256" key="1">
    <source>
        <dbReference type="SAM" id="Coils"/>
    </source>
</evidence>
<sequence>MELLKLSKFKLQLQALTTELRDLREREHSATEQCRILIQKQKQTEEEYGRKLQELQTELASSNELHQKLERKVNYLQNDNALLENRQKELQGTIQTLLQSRENFVNAYEALAGLRSKMDTVSAFEKVFVEKVHCLENQLKNNEDELKRRDNIISELEAQLEAEKIRNTKDAVIQNLICEKEALHCEVRKLALILQKVKETVIDMDEEQSSTSPSHSPCSELQSAVHDSSIAANNGKRKGRKKRLKDKTRQVRFYLDSLVEMAREFLVDAKKRDNA</sequence>
<keyword evidence="1" id="KW-0175">Coiled coil</keyword>
<feature type="region of interest" description="Disordered" evidence="2">
    <location>
        <begin position="204"/>
        <end position="245"/>
    </location>
</feature>
<reference evidence="3 4" key="1">
    <citation type="journal article" date="2014" name="PLoS ONE">
        <title>Global Analysis of Gene Expression Profiles in Physic Nut (Jatropha curcas L.) Seedlings Exposed to Salt Stress.</title>
        <authorList>
            <person name="Zhang L."/>
            <person name="Zhang C."/>
            <person name="Wu P."/>
            <person name="Chen Y."/>
            <person name="Li M."/>
            <person name="Jiang H."/>
            <person name="Wu G."/>
        </authorList>
    </citation>
    <scope>NUCLEOTIDE SEQUENCE [LARGE SCALE GENOMIC DNA]</scope>
    <source>
        <strain evidence="4">cv. GZQX0401</strain>
        <tissue evidence="3">Young leaves</tissue>
    </source>
</reference>
<evidence type="ECO:0000256" key="2">
    <source>
        <dbReference type="SAM" id="MobiDB-lite"/>
    </source>
</evidence>
<dbReference type="EMBL" id="KK915662">
    <property type="protein sequence ID" value="KDP21259.1"/>
    <property type="molecule type" value="Genomic_DNA"/>
</dbReference>
<proteinExistence type="predicted"/>
<keyword evidence="4" id="KW-1185">Reference proteome</keyword>
<protein>
    <submittedName>
        <fullName evidence="3">Uncharacterized protein</fullName>
    </submittedName>
</protein>
<feature type="compositionally biased region" description="Basic residues" evidence="2">
    <location>
        <begin position="235"/>
        <end position="245"/>
    </location>
</feature>
<dbReference type="OrthoDB" id="1923550at2759"/>
<organism evidence="3 4">
    <name type="scientific">Jatropha curcas</name>
    <name type="common">Barbados nut</name>
    <dbReference type="NCBI Taxonomy" id="180498"/>
    <lineage>
        <taxon>Eukaryota</taxon>
        <taxon>Viridiplantae</taxon>
        <taxon>Streptophyta</taxon>
        <taxon>Embryophyta</taxon>
        <taxon>Tracheophyta</taxon>
        <taxon>Spermatophyta</taxon>
        <taxon>Magnoliopsida</taxon>
        <taxon>eudicotyledons</taxon>
        <taxon>Gunneridae</taxon>
        <taxon>Pentapetalae</taxon>
        <taxon>rosids</taxon>
        <taxon>fabids</taxon>
        <taxon>Malpighiales</taxon>
        <taxon>Euphorbiaceae</taxon>
        <taxon>Crotonoideae</taxon>
        <taxon>Jatropheae</taxon>
        <taxon>Jatropha</taxon>
    </lineage>
</organism>
<feature type="compositionally biased region" description="Polar residues" evidence="2">
    <location>
        <begin position="220"/>
        <end position="232"/>
    </location>
</feature>
<dbReference type="AlphaFoldDB" id="A0A067JP19"/>
<feature type="coiled-coil region" evidence="1">
    <location>
        <begin position="139"/>
        <end position="166"/>
    </location>
</feature>
<feature type="coiled-coil region" evidence="1">
    <location>
        <begin position="6"/>
        <end position="86"/>
    </location>
</feature>
<name>A0A067JP19_JATCU</name>
<accession>A0A067JP19</accession>
<gene>
    <name evidence="3" type="ORF">JCGZ_21730</name>
</gene>
<evidence type="ECO:0000313" key="4">
    <source>
        <dbReference type="Proteomes" id="UP000027138"/>
    </source>
</evidence>
<dbReference type="Gene3D" id="1.20.5.170">
    <property type="match status" value="1"/>
</dbReference>
<dbReference type="Proteomes" id="UP000027138">
    <property type="component" value="Unassembled WGS sequence"/>
</dbReference>